<keyword evidence="2" id="KW-1185">Reference proteome</keyword>
<dbReference type="Proteomes" id="UP000586976">
    <property type="component" value="Unassembled WGS sequence"/>
</dbReference>
<organism evidence="1 2">
    <name type="scientific">Streptomyces himalayensis subsp. aureolus</name>
    <dbReference type="NCBI Taxonomy" id="2758039"/>
    <lineage>
        <taxon>Bacteria</taxon>
        <taxon>Bacillati</taxon>
        <taxon>Actinomycetota</taxon>
        <taxon>Actinomycetes</taxon>
        <taxon>Kitasatosporales</taxon>
        <taxon>Streptomycetaceae</taxon>
        <taxon>Streptomyces</taxon>
        <taxon>Streptomyces himalayensis</taxon>
    </lineage>
</organism>
<dbReference type="EMBL" id="JACEQY010000055">
    <property type="protein sequence ID" value="MBA4866189.1"/>
    <property type="molecule type" value="Genomic_DNA"/>
</dbReference>
<sequence length="327" mass="35957">MTTTGDSHANSAGFCSTRSSAELVHVPMPPEFLAALVHSSGVSVEGLLQELRGDLVLRPPSNAPAPAVPAPEPAIAEKVRTVSLVHATPQQADHGADVVLVQRVDGQLRTLLAQVKWSPHTRERERARLGIFAALDARRAILESRTVDGWKPTVDEFARTWLGIRRADEDWLEAVCTALLGDWVDLLDEVAERGLNHLKKESSTIHRQLQPLFQRKTHGARLLSLDHTTPAGGTLLDLLTDRAAPNQKLPLWEPEDDRVAAVFARLPRHEQDLARTWANAAPGSTWTEFAGLAGVSAADADNFRRKLRRLGRQHTNTHAARRTRSNA</sequence>
<name>A0A7W2HJU3_9ACTN</name>
<dbReference type="RefSeq" id="WP_181867608.1">
    <property type="nucleotide sequence ID" value="NZ_JACEQY010000055.1"/>
</dbReference>
<reference evidence="1 2" key="1">
    <citation type="submission" date="2020-07" db="EMBL/GenBank/DDBJ databases">
        <title>Streptomyces isolated from Indian soil.</title>
        <authorList>
            <person name="Mandal S."/>
            <person name="Maiti P.K."/>
        </authorList>
    </citation>
    <scope>NUCLEOTIDE SEQUENCE [LARGE SCALE GENOMIC DNA]</scope>
    <source>
        <strain evidence="1 2">PSKA54</strain>
    </source>
</reference>
<comment type="caution">
    <text evidence="1">The sequence shown here is derived from an EMBL/GenBank/DDBJ whole genome shotgun (WGS) entry which is preliminary data.</text>
</comment>
<gene>
    <name evidence="1" type="ORF">H1V43_33675</name>
</gene>
<accession>A0A7W2HJU3</accession>
<evidence type="ECO:0000313" key="2">
    <source>
        <dbReference type="Proteomes" id="UP000586976"/>
    </source>
</evidence>
<protein>
    <submittedName>
        <fullName evidence="1">Uncharacterized protein</fullName>
    </submittedName>
</protein>
<dbReference type="AlphaFoldDB" id="A0A7W2HJU3"/>
<evidence type="ECO:0000313" key="1">
    <source>
        <dbReference type="EMBL" id="MBA4866189.1"/>
    </source>
</evidence>
<proteinExistence type="predicted"/>